<feature type="compositionally biased region" description="Basic residues" evidence="1">
    <location>
        <begin position="1"/>
        <end position="12"/>
    </location>
</feature>
<evidence type="ECO:0000313" key="3">
    <source>
        <dbReference type="Proteomes" id="UP000008144"/>
    </source>
</evidence>
<dbReference type="OMA" id="TEDTHRK"/>
<feature type="region of interest" description="Disordered" evidence="1">
    <location>
        <begin position="78"/>
        <end position="175"/>
    </location>
</feature>
<evidence type="ECO:0000313" key="2">
    <source>
        <dbReference type="Ensembl" id="ENSCINP00000033283.1"/>
    </source>
</evidence>
<evidence type="ECO:0000256" key="1">
    <source>
        <dbReference type="SAM" id="MobiDB-lite"/>
    </source>
</evidence>
<dbReference type="AlphaFoldDB" id="H2XUE9"/>
<sequence length="219" mass="25248">MRKSKRRVMKRKKTEEIVLDEPSDTENYELSDTELDEDHDDEVSSGEEEGGIRVEESVSYNVKFYKLRFKDVEDKQREHLKSLQNEEDSQESANSDTEADNKENVEQKEDTDEAQAPKFSDYRAVFDQDMDDYKSEEDDDFNPIYCGETLSDVEYKTEDERDTESEPEVEEMDAVHRKTGEALRCLRIVEKLEVPPDCGMEAAAVSSPVDIAESPMECA</sequence>
<reference evidence="2" key="4">
    <citation type="submission" date="2025-09" db="UniProtKB">
        <authorList>
            <consortium name="Ensembl"/>
        </authorList>
    </citation>
    <scope>IDENTIFICATION</scope>
</reference>
<proteinExistence type="predicted"/>
<dbReference type="Proteomes" id="UP000008144">
    <property type="component" value="Chromosome 6"/>
</dbReference>
<dbReference type="EMBL" id="EAAA01002273">
    <property type="status" value="NOT_ANNOTATED_CDS"/>
    <property type="molecule type" value="Genomic_DNA"/>
</dbReference>
<feature type="compositionally biased region" description="Acidic residues" evidence="1">
    <location>
        <begin position="17"/>
        <end position="49"/>
    </location>
</feature>
<reference evidence="2" key="2">
    <citation type="journal article" date="2008" name="Genome Biol.">
        <title>Improved genome assembly and evidence-based global gene model set for the chordate Ciona intestinalis: new insight into intron and operon populations.</title>
        <authorList>
            <person name="Satou Y."/>
            <person name="Mineta K."/>
            <person name="Ogasawara M."/>
            <person name="Sasakura Y."/>
            <person name="Shoguchi E."/>
            <person name="Ueno K."/>
            <person name="Yamada L."/>
            <person name="Matsumoto J."/>
            <person name="Wasserscheid J."/>
            <person name="Dewar K."/>
            <person name="Wiley G.B."/>
            <person name="Macmil S.L."/>
            <person name="Roe B.A."/>
            <person name="Zeller R.W."/>
            <person name="Hastings K.E."/>
            <person name="Lemaire P."/>
            <person name="Lindquist E."/>
            <person name="Endo T."/>
            <person name="Hotta K."/>
            <person name="Inaba K."/>
        </authorList>
    </citation>
    <scope>NUCLEOTIDE SEQUENCE [LARGE SCALE GENOMIC DNA]</scope>
    <source>
        <strain evidence="2">wild type</strain>
    </source>
</reference>
<reference evidence="3" key="1">
    <citation type="journal article" date="2002" name="Science">
        <title>The draft genome of Ciona intestinalis: insights into chordate and vertebrate origins.</title>
        <authorList>
            <person name="Dehal P."/>
            <person name="Satou Y."/>
            <person name="Campbell R.K."/>
            <person name="Chapman J."/>
            <person name="Degnan B."/>
            <person name="De Tomaso A."/>
            <person name="Davidson B."/>
            <person name="Di Gregorio A."/>
            <person name="Gelpke M."/>
            <person name="Goodstein D.M."/>
            <person name="Harafuji N."/>
            <person name="Hastings K.E."/>
            <person name="Ho I."/>
            <person name="Hotta K."/>
            <person name="Huang W."/>
            <person name="Kawashima T."/>
            <person name="Lemaire P."/>
            <person name="Martinez D."/>
            <person name="Meinertzhagen I.A."/>
            <person name="Necula S."/>
            <person name="Nonaka M."/>
            <person name="Putnam N."/>
            <person name="Rash S."/>
            <person name="Saiga H."/>
            <person name="Satake M."/>
            <person name="Terry A."/>
            <person name="Yamada L."/>
            <person name="Wang H.G."/>
            <person name="Awazu S."/>
            <person name="Azumi K."/>
            <person name="Boore J."/>
            <person name="Branno M."/>
            <person name="Chin-Bow S."/>
            <person name="DeSantis R."/>
            <person name="Doyle S."/>
            <person name="Francino P."/>
            <person name="Keys D.N."/>
            <person name="Haga S."/>
            <person name="Hayashi H."/>
            <person name="Hino K."/>
            <person name="Imai K.S."/>
            <person name="Inaba K."/>
            <person name="Kano S."/>
            <person name="Kobayashi K."/>
            <person name="Kobayashi M."/>
            <person name="Lee B.I."/>
            <person name="Makabe K.W."/>
            <person name="Manohar C."/>
            <person name="Matassi G."/>
            <person name="Medina M."/>
            <person name="Mochizuki Y."/>
            <person name="Mount S."/>
            <person name="Morishita T."/>
            <person name="Miura S."/>
            <person name="Nakayama A."/>
            <person name="Nishizaka S."/>
            <person name="Nomoto H."/>
            <person name="Ohta F."/>
            <person name="Oishi K."/>
            <person name="Rigoutsos I."/>
            <person name="Sano M."/>
            <person name="Sasaki A."/>
            <person name="Sasakura Y."/>
            <person name="Shoguchi E."/>
            <person name="Shin-i T."/>
            <person name="Spagnuolo A."/>
            <person name="Stainier D."/>
            <person name="Suzuki M.M."/>
            <person name="Tassy O."/>
            <person name="Takatori N."/>
            <person name="Tokuoka M."/>
            <person name="Yagi K."/>
            <person name="Yoshizaki F."/>
            <person name="Wada S."/>
            <person name="Zhang C."/>
            <person name="Hyatt P.D."/>
            <person name="Larimer F."/>
            <person name="Detter C."/>
            <person name="Doggett N."/>
            <person name="Glavina T."/>
            <person name="Hawkins T."/>
            <person name="Richardson P."/>
            <person name="Lucas S."/>
            <person name="Kohara Y."/>
            <person name="Levine M."/>
            <person name="Satoh N."/>
            <person name="Rokhsar D.S."/>
        </authorList>
    </citation>
    <scope>NUCLEOTIDE SEQUENCE [LARGE SCALE GENOMIC DNA]</scope>
</reference>
<reference evidence="2" key="3">
    <citation type="submission" date="2025-08" db="UniProtKB">
        <authorList>
            <consortium name="Ensembl"/>
        </authorList>
    </citation>
    <scope>IDENTIFICATION</scope>
</reference>
<dbReference type="InParanoid" id="H2XUE9"/>
<accession>H2XUE9</accession>
<keyword evidence="3" id="KW-1185">Reference proteome</keyword>
<dbReference type="GeneTree" id="ENSGT00530000067195"/>
<feature type="compositionally biased region" description="Acidic residues" evidence="1">
    <location>
        <begin position="128"/>
        <end position="141"/>
    </location>
</feature>
<dbReference type="Ensembl" id="ENSCINT00000034116.1">
    <property type="protein sequence ID" value="ENSCINP00000033283.1"/>
    <property type="gene ID" value="ENSCING00000023082.1"/>
</dbReference>
<feature type="region of interest" description="Disordered" evidence="1">
    <location>
        <begin position="1"/>
        <end position="55"/>
    </location>
</feature>
<protein>
    <submittedName>
        <fullName evidence="2">Uncharacterized protein</fullName>
    </submittedName>
</protein>
<dbReference type="HOGENOM" id="CLU_1261095_0_0_1"/>
<name>H2XUE9_CIOIN</name>
<feature type="compositionally biased region" description="Acidic residues" evidence="1">
    <location>
        <begin position="160"/>
        <end position="172"/>
    </location>
</feature>
<organism evidence="2 3">
    <name type="scientific">Ciona intestinalis</name>
    <name type="common">Transparent sea squirt</name>
    <name type="synonym">Ascidia intestinalis</name>
    <dbReference type="NCBI Taxonomy" id="7719"/>
    <lineage>
        <taxon>Eukaryota</taxon>
        <taxon>Metazoa</taxon>
        <taxon>Chordata</taxon>
        <taxon>Tunicata</taxon>
        <taxon>Ascidiacea</taxon>
        <taxon>Phlebobranchia</taxon>
        <taxon>Cionidae</taxon>
        <taxon>Ciona</taxon>
    </lineage>
</organism>
<feature type="compositionally biased region" description="Basic and acidic residues" evidence="1">
    <location>
        <begin position="99"/>
        <end position="108"/>
    </location>
</feature>